<reference evidence="4 5" key="1">
    <citation type="journal article" date="2012" name="PLoS Pathog.">
        <title>Diverse lifestyles and strategies of plant pathogenesis encoded in the genomes of eighteen Dothideomycetes fungi.</title>
        <authorList>
            <person name="Ohm R.A."/>
            <person name="Feau N."/>
            <person name="Henrissat B."/>
            <person name="Schoch C.L."/>
            <person name="Horwitz B.A."/>
            <person name="Barry K.W."/>
            <person name="Condon B.J."/>
            <person name="Copeland A.C."/>
            <person name="Dhillon B."/>
            <person name="Glaser F."/>
            <person name="Hesse C.N."/>
            <person name="Kosti I."/>
            <person name="LaButti K."/>
            <person name="Lindquist E.A."/>
            <person name="Lucas S."/>
            <person name="Salamov A.A."/>
            <person name="Bradshaw R.E."/>
            <person name="Ciuffetti L."/>
            <person name="Hamelin R.C."/>
            <person name="Kema G.H.J."/>
            <person name="Lawrence C."/>
            <person name="Scott J.A."/>
            <person name="Spatafora J.W."/>
            <person name="Turgeon B.G."/>
            <person name="de Wit P.J.G.M."/>
            <person name="Zhong S."/>
            <person name="Goodwin S.B."/>
            <person name="Grigoriev I.V."/>
        </authorList>
    </citation>
    <scope>NUCLEOTIDE SEQUENCE [LARGE SCALE GENOMIC DNA]</scope>
    <source>
        <strain evidence="4 5">UAMH 10762</strain>
    </source>
</reference>
<proteinExistence type="predicted"/>
<feature type="compositionally biased region" description="Polar residues" evidence="2">
    <location>
        <begin position="17"/>
        <end position="32"/>
    </location>
</feature>
<feature type="region of interest" description="Disordered" evidence="2">
    <location>
        <begin position="366"/>
        <end position="385"/>
    </location>
</feature>
<evidence type="ECO:0000313" key="5">
    <source>
        <dbReference type="Proteomes" id="UP000011761"/>
    </source>
</evidence>
<feature type="compositionally biased region" description="Acidic residues" evidence="2">
    <location>
        <begin position="546"/>
        <end position="555"/>
    </location>
</feature>
<dbReference type="PROSITE" id="PS50885">
    <property type="entry name" value="HAMP"/>
    <property type="match status" value="1"/>
</dbReference>
<feature type="region of interest" description="Disordered" evidence="2">
    <location>
        <begin position="498"/>
        <end position="562"/>
    </location>
</feature>
<dbReference type="HOGENOM" id="CLU_334679_0_0_1"/>
<name>M2MN70_BAUPA</name>
<dbReference type="STRING" id="717646.M2MN70"/>
<accession>M2MN70</accession>
<feature type="compositionally biased region" description="Basic and acidic residues" evidence="2">
    <location>
        <begin position="755"/>
        <end position="769"/>
    </location>
</feature>
<feature type="region of interest" description="Disordered" evidence="2">
    <location>
        <begin position="863"/>
        <end position="919"/>
    </location>
</feature>
<feature type="region of interest" description="Disordered" evidence="2">
    <location>
        <begin position="412"/>
        <end position="477"/>
    </location>
</feature>
<evidence type="ECO:0000313" key="4">
    <source>
        <dbReference type="EMBL" id="EMC98126.1"/>
    </source>
</evidence>
<keyword evidence="1" id="KW-0175">Coiled coil</keyword>
<feature type="region of interest" description="Disordered" evidence="2">
    <location>
        <begin position="653"/>
        <end position="849"/>
    </location>
</feature>
<feature type="compositionally biased region" description="Polar residues" evidence="2">
    <location>
        <begin position="423"/>
        <end position="432"/>
    </location>
</feature>
<feature type="compositionally biased region" description="Polar residues" evidence="2">
    <location>
        <begin position="604"/>
        <end position="627"/>
    </location>
</feature>
<dbReference type="InterPro" id="IPR003660">
    <property type="entry name" value="HAMP_dom"/>
</dbReference>
<organism evidence="4 5">
    <name type="scientific">Baudoinia panamericana (strain UAMH 10762)</name>
    <name type="common">Angels' share fungus</name>
    <name type="synonym">Baudoinia compniacensis (strain UAMH 10762)</name>
    <dbReference type="NCBI Taxonomy" id="717646"/>
    <lineage>
        <taxon>Eukaryota</taxon>
        <taxon>Fungi</taxon>
        <taxon>Dikarya</taxon>
        <taxon>Ascomycota</taxon>
        <taxon>Pezizomycotina</taxon>
        <taxon>Dothideomycetes</taxon>
        <taxon>Dothideomycetidae</taxon>
        <taxon>Mycosphaerellales</taxon>
        <taxon>Teratosphaeriaceae</taxon>
        <taxon>Baudoinia</taxon>
    </lineage>
</organism>
<feature type="compositionally biased region" description="Low complexity" evidence="2">
    <location>
        <begin position="685"/>
        <end position="703"/>
    </location>
</feature>
<feature type="compositionally biased region" description="Polar residues" evidence="2">
    <location>
        <begin position="838"/>
        <end position="849"/>
    </location>
</feature>
<dbReference type="GO" id="GO:0016020">
    <property type="term" value="C:membrane"/>
    <property type="evidence" value="ECO:0007669"/>
    <property type="project" value="InterPro"/>
</dbReference>
<feature type="compositionally biased region" description="Basic and acidic residues" evidence="2">
    <location>
        <begin position="55"/>
        <end position="64"/>
    </location>
</feature>
<evidence type="ECO:0000256" key="2">
    <source>
        <dbReference type="SAM" id="MobiDB-lite"/>
    </source>
</evidence>
<sequence>MPELAHRPPTMDAGFRSSHNASQMTMSASQLLQDRLEERRARNMRPKRSRQTDLGLRRSGRDDDIFLTAGQDSPYGNGRLHASSPVAAGARVPSEAGSGYSRRQSMGVRDMDEQLDRLSKQNFALKLELDHRRDHTARLQEQLEAMRAQIERTEQLEAEHAELLRINSELVGEMEKRDRAVQEAVDYICELEEKVTELEERRNHTRPSTGNADSGYAGTETHEQAPPSSPPEVGTRKHSPTSAPSASLPAASAASQPSFMSQKNTSTQALRNAYLEASHSLRPVLSFNSLLSKRESRLGDGVEDDLLTSPRLSVLSESSFPSLYSPKQRSSPDKFAWEAEADEEDMQDCFAHSRQDSIKRVSRWMEDRNVSEETPSRSTRVTSPLAQQLEQDVADVPSRQGEAGYQSLNDALSTATTAAQQQSCEQLRSANTMKPRASEARKALAPRQQRKMPGTLGGPVFGEPLLPPTPDSASTQMLRTSNSSIVGARALLDDKDIAAESPDGHRSSLRTTSKPLRSSVEPNGALLRYHNHQQRSSRLQTKDGDSSSDEDDDDGDARSVTVKDFSMDYDGFPDGGSIIMGMPSRFLKHGAPPATDTLDGGNDLSVQHSTPWAPQRRQSSSDATLSPQKPGLSRAETSPTFFGTLSRIVTTVSRPTTDGVTSPKSYHSGSSSNRTVVAEVEAERLAVAPRQNNRSQSRLSRTSPSPARSLSQKTQKFFRRMSNNHTESARQGRLQAEQETSPMTMVPTPSSTVLDRGEATGKGRPRTSEAHQPMTPAAVALDRASTGGGRRPSLQTRTQTEPVATPRPRTSEAHNSTTAAAGLAGGVSIGGDRRPSLQVRTQTEPVTTGTVSVATIEHPHANAGERKNPFRRSNSVRHDAKASVSIPTPLEVQMSVSRGATDRRRGSVREAGTTRKPWR</sequence>
<dbReference type="EMBL" id="KB445553">
    <property type="protein sequence ID" value="EMC98126.1"/>
    <property type="molecule type" value="Genomic_DNA"/>
</dbReference>
<feature type="domain" description="HAMP" evidence="3">
    <location>
        <begin position="102"/>
        <end position="155"/>
    </location>
</feature>
<gene>
    <name evidence="4" type="ORF">BAUCODRAFT_413912</name>
</gene>
<dbReference type="KEGG" id="bcom:BAUCODRAFT_413912"/>
<feature type="compositionally biased region" description="Polar residues" evidence="2">
    <location>
        <begin position="653"/>
        <end position="675"/>
    </location>
</feature>
<evidence type="ECO:0000256" key="1">
    <source>
        <dbReference type="SAM" id="Coils"/>
    </source>
</evidence>
<dbReference type="AlphaFoldDB" id="M2MN70"/>
<protein>
    <recommendedName>
        <fullName evidence="3">HAMP domain-containing protein</fullName>
    </recommendedName>
</protein>
<feature type="compositionally biased region" description="Polar residues" evidence="2">
    <location>
        <begin position="704"/>
        <end position="726"/>
    </location>
</feature>
<feature type="compositionally biased region" description="Basic and acidic residues" evidence="2">
    <location>
        <begin position="366"/>
        <end position="375"/>
    </location>
</feature>
<feature type="region of interest" description="Disordered" evidence="2">
    <location>
        <begin position="198"/>
        <end position="265"/>
    </location>
</feature>
<feature type="coiled-coil region" evidence="1">
    <location>
        <begin position="108"/>
        <end position="163"/>
    </location>
</feature>
<feature type="region of interest" description="Disordered" evidence="2">
    <location>
        <begin position="1"/>
        <end position="106"/>
    </location>
</feature>
<dbReference type="Proteomes" id="UP000011761">
    <property type="component" value="Unassembled WGS sequence"/>
</dbReference>
<dbReference type="GO" id="GO:0007165">
    <property type="term" value="P:signal transduction"/>
    <property type="evidence" value="ECO:0007669"/>
    <property type="project" value="InterPro"/>
</dbReference>
<keyword evidence="5" id="KW-1185">Reference proteome</keyword>
<dbReference type="GeneID" id="19114104"/>
<dbReference type="eggNOG" id="ENOG502SSWS">
    <property type="taxonomic scope" value="Eukaryota"/>
</dbReference>
<feature type="compositionally biased region" description="Polar residues" evidence="2">
    <location>
        <begin position="376"/>
        <end position="385"/>
    </location>
</feature>
<dbReference type="OrthoDB" id="10251744at2759"/>
<feature type="compositionally biased region" description="Polar residues" evidence="2">
    <location>
        <begin position="793"/>
        <end position="802"/>
    </location>
</feature>
<feature type="compositionally biased region" description="Polar residues" evidence="2">
    <location>
        <begin position="737"/>
        <end position="753"/>
    </location>
</feature>
<dbReference type="OMA" id="RSANTMK"/>
<feature type="compositionally biased region" description="Low complexity" evidence="2">
    <location>
        <begin position="240"/>
        <end position="258"/>
    </location>
</feature>
<feature type="region of interest" description="Disordered" evidence="2">
    <location>
        <begin position="590"/>
        <end position="640"/>
    </location>
</feature>
<dbReference type="RefSeq" id="XP_007674900.1">
    <property type="nucleotide sequence ID" value="XM_007676710.1"/>
</dbReference>
<evidence type="ECO:0000259" key="3">
    <source>
        <dbReference type="PROSITE" id="PS50885"/>
    </source>
</evidence>